<organism evidence="1">
    <name type="scientific">Cucumis melo</name>
    <name type="common">Muskmelon</name>
    <dbReference type="NCBI Taxonomy" id="3656"/>
    <lineage>
        <taxon>Eukaryota</taxon>
        <taxon>Viridiplantae</taxon>
        <taxon>Streptophyta</taxon>
        <taxon>Embryophyta</taxon>
        <taxon>Tracheophyta</taxon>
        <taxon>Spermatophyta</taxon>
        <taxon>Magnoliopsida</taxon>
        <taxon>eudicotyledons</taxon>
        <taxon>Gunneridae</taxon>
        <taxon>Pentapetalae</taxon>
        <taxon>rosids</taxon>
        <taxon>fabids</taxon>
        <taxon>Cucurbitales</taxon>
        <taxon>Cucurbitaceae</taxon>
        <taxon>Benincaseae</taxon>
        <taxon>Cucumis</taxon>
    </lineage>
</organism>
<proteinExistence type="predicted"/>
<dbReference type="AlphaFoldDB" id="A0A9I9EGK5"/>
<dbReference type="Gramene" id="MELO3C033194.2.1">
    <property type="protein sequence ID" value="MELO3C033194.2.1"/>
    <property type="gene ID" value="MELO3C033194.2"/>
</dbReference>
<protein>
    <submittedName>
        <fullName evidence="1">Uncharacterized protein</fullName>
    </submittedName>
</protein>
<dbReference type="EnsemblPlants" id="MELO3C033194.2.1">
    <property type="protein sequence ID" value="MELO3C033194.2.1"/>
    <property type="gene ID" value="MELO3C033194.2"/>
</dbReference>
<accession>A0A9I9EGK5</accession>
<name>A0A9I9EGK5_CUCME</name>
<sequence>MEGIDLKEKEKEQCREKLGRGKKCGALLIYQNGRKNLYRNNYFTFSKQNQHLKQSKEDDRRCRMTRTRLVGRLFVMNFQHNETSGLGCIDTSGKGFLTHKRRQEKNVERGIPDAVSCIGIRSVERGTTDATLANACHGVGRGIPDAPDTMLVRCRKCLSRLISPDVISDAMKNVSISFSDVSFTFSDVFVRREYPPSLFVSWEALHPHVGQLLPIHQALALEYVTFELVQMQ</sequence>
<reference evidence="1" key="1">
    <citation type="submission" date="2023-03" db="UniProtKB">
        <authorList>
            <consortium name="EnsemblPlants"/>
        </authorList>
    </citation>
    <scope>IDENTIFICATION</scope>
</reference>
<evidence type="ECO:0000313" key="1">
    <source>
        <dbReference type="EnsemblPlants" id="MELO3C033194.2.1"/>
    </source>
</evidence>